<dbReference type="eggNOG" id="COG0308">
    <property type="taxonomic scope" value="Bacteria"/>
</dbReference>
<dbReference type="PRINTS" id="PR00756">
    <property type="entry name" value="ALADIPTASE"/>
</dbReference>
<evidence type="ECO:0000259" key="16">
    <source>
        <dbReference type="Pfam" id="PF17432"/>
    </source>
</evidence>
<dbReference type="PANTHER" id="PTHR46322">
    <property type="entry name" value="PUROMYCIN-SENSITIVE AMINOPEPTIDASE"/>
    <property type="match status" value="1"/>
</dbReference>
<dbReference type="InterPro" id="IPR042097">
    <property type="entry name" value="Aminopeptidase_N-like_N_sf"/>
</dbReference>
<dbReference type="InterPro" id="IPR045357">
    <property type="entry name" value="Aminopeptidase_N-like_N"/>
</dbReference>
<evidence type="ECO:0000313" key="18">
    <source>
        <dbReference type="EMBL" id="EKE72186.1"/>
    </source>
</evidence>
<feature type="domain" description="Peptidase M1 alanyl aminopeptidase Ig-like fold" evidence="15">
    <location>
        <begin position="441"/>
        <end position="525"/>
    </location>
</feature>
<evidence type="ECO:0000256" key="12">
    <source>
        <dbReference type="ARBA" id="ARBA00059739"/>
    </source>
</evidence>
<dbReference type="FunFam" id="2.60.40.1730:FF:000005">
    <property type="entry name" value="Aminopeptidase N"/>
    <property type="match status" value="1"/>
</dbReference>
<dbReference type="Pfam" id="PF17900">
    <property type="entry name" value="Peptidase_M1_N"/>
    <property type="match status" value="1"/>
</dbReference>
<dbReference type="GO" id="GO:0008270">
    <property type="term" value="F:zinc ion binding"/>
    <property type="evidence" value="ECO:0007669"/>
    <property type="project" value="InterPro"/>
</dbReference>
<keyword evidence="19" id="KW-1185">Reference proteome</keyword>
<dbReference type="Gene3D" id="3.30.2010.30">
    <property type="match status" value="1"/>
</dbReference>
<dbReference type="InterPro" id="IPR037144">
    <property type="entry name" value="Peptidase_M1_pepN_C_sf"/>
</dbReference>
<dbReference type="GO" id="GO:0006508">
    <property type="term" value="P:proteolysis"/>
    <property type="evidence" value="ECO:0007669"/>
    <property type="project" value="UniProtKB-UniRule"/>
</dbReference>
<dbReference type="Gene3D" id="1.25.50.10">
    <property type="entry name" value="Peptidase M1, alanyl aminopeptidase, C-terminal domain"/>
    <property type="match status" value="1"/>
</dbReference>
<dbReference type="InterPro" id="IPR012779">
    <property type="entry name" value="Peptidase_M1_pepN"/>
</dbReference>
<dbReference type="Gene3D" id="2.60.40.1840">
    <property type="match status" value="1"/>
</dbReference>
<dbReference type="PATRIC" id="fig|745411.4.peg.2254"/>
<evidence type="ECO:0000256" key="3">
    <source>
        <dbReference type="ARBA" id="ARBA00010136"/>
    </source>
</evidence>
<reference evidence="18 19" key="1">
    <citation type="journal article" date="2012" name="J. Bacteriol.">
        <title>Genome Sequence of Gallaecimonas xiamenensis Type Strain 3-C-1.</title>
        <authorList>
            <person name="Lai Q."/>
            <person name="Wang L."/>
            <person name="Wang W."/>
            <person name="Shao Z."/>
        </authorList>
    </citation>
    <scope>NUCLEOTIDE SEQUENCE [LARGE SCALE GENOMIC DNA]</scope>
    <source>
        <strain evidence="18 19">3-C-1</strain>
    </source>
</reference>
<evidence type="ECO:0000256" key="2">
    <source>
        <dbReference type="ARBA" id="ARBA00001947"/>
    </source>
</evidence>
<dbReference type="Pfam" id="PF01433">
    <property type="entry name" value="Peptidase_M1"/>
    <property type="match status" value="1"/>
</dbReference>
<evidence type="ECO:0000259" key="15">
    <source>
        <dbReference type="Pfam" id="PF11940"/>
    </source>
</evidence>
<dbReference type="GO" id="GO:0016285">
    <property type="term" value="F:alanyl aminopeptidase activity"/>
    <property type="evidence" value="ECO:0007669"/>
    <property type="project" value="UniProtKB-EC"/>
</dbReference>
<evidence type="ECO:0000256" key="8">
    <source>
        <dbReference type="ARBA" id="ARBA00022723"/>
    </source>
</evidence>
<dbReference type="OrthoDB" id="100605at2"/>
<dbReference type="SUPFAM" id="SSF63737">
    <property type="entry name" value="Leukotriene A4 hydrolase N-terminal domain"/>
    <property type="match status" value="1"/>
</dbReference>
<dbReference type="Gene3D" id="1.10.390.10">
    <property type="entry name" value="Neutral Protease Domain 2"/>
    <property type="match status" value="1"/>
</dbReference>
<dbReference type="FunFam" id="1.10.390.10:FF:000002">
    <property type="entry name" value="Aminopeptidase N"/>
    <property type="match status" value="1"/>
</dbReference>
<comment type="function">
    <text evidence="12">Aminopeptidase N is involved in the degradation of intracellular peptides generated by protein breakdown during normal growth as well as in response to nutrient starvation.</text>
</comment>
<comment type="catalytic activity">
    <reaction evidence="1">
        <text>Release of an N-terminal amino acid, Xaa-|-Yaa- from a peptide, amide or arylamide. Xaa is preferably Ala, but may be most amino acids including Pro (slow action). When a terminal hydrophobic residue is followed by a prolyl residue, the two may be released as an intact Xaa-Pro dipeptide.</text>
        <dbReference type="EC" id="3.4.11.2"/>
    </reaction>
</comment>
<keyword evidence="10" id="KW-0862">Zinc</keyword>
<dbReference type="FunFam" id="3.30.2010.30:FF:000002">
    <property type="entry name" value="Putative aminopeptidase N"/>
    <property type="match status" value="1"/>
</dbReference>
<feature type="domain" description="Peptidase M1 alanyl aminopeptidase C-terminal" evidence="16">
    <location>
        <begin position="530"/>
        <end position="833"/>
    </location>
</feature>
<dbReference type="RefSeq" id="WP_008484966.1">
    <property type="nucleotide sequence ID" value="NZ_AMRI01000015.1"/>
</dbReference>
<keyword evidence="11" id="KW-0482">Metalloprotease</keyword>
<dbReference type="NCBIfam" id="TIGR02414">
    <property type="entry name" value="pepN_proteo"/>
    <property type="match status" value="1"/>
</dbReference>
<dbReference type="MEROPS" id="M01.005"/>
<dbReference type="EC" id="3.4.11.2" evidence="4 13"/>
<accession>K2IPZ9</accession>
<keyword evidence="7" id="KW-0645">Protease</keyword>
<dbReference type="InterPro" id="IPR014782">
    <property type="entry name" value="Peptidase_M1_dom"/>
</dbReference>
<dbReference type="InterPro" id="IPR001930">
    <property type="entry name" value="Peptidase_M1"/>
</dbReference>
<feature type="domain" description="Peptidase M1 membrane alanine aminopeptidase" evidence="14">
    <location>
        <begin position="223"/>
        <end position="433"/>
    </location>
</feature>
<dbReference type="GO" id="GO:0008237">
    <property type="term" value="F:metallopeptidase activity"/>
    <property type="evidence" value="ECO:0007669"/>
    <property type="project" value="UniProtKB-UniRule"/>
</dbReference>
<dbReference type="Pfam" id="PF11940">
    <property type="entry name" value="DUF3458"/>
    <property type="match status" value="1"/>
</dbReference>
<feature type="domain" description="Aminopeptidase N-like N-terminal" evidence="17">
    <location>
        <begin position="22"/>
        <end position="183"/>
    </location>
</feature>
<evidence type="ECO:0000256" key="5">
    <source>
        <dbReference type="ARBA" id="ARBA00015611"/>
    </source>
</evidence>
<dbReference type="AlphaFoldDB" id="K2IPZ9"/>
<dbReference type="STRING" id="745411.B3C1_11459"/>
<dbReference type="Proteomes" id="UP000006755">
    <property type="component" value="Unassembled WGS sequence"/>
</dbReference>
<dbReference type="Pfam" id="PF17432">
    <property type="entry name" value="DUF3458_C"/>
    <property type="match status" value="1"/>
</dbReference>
<comment type="cofactor">
    <cofactor evidence="2">
        <name>Zn(2+)</name>
        <dbReference type="ChEBI" id="CHEBI:29105"/>
    </cofactor>
</comment>
<name>K2IPZ9_9GAMM</name>
<evidence type="ECO:0000259" key="17">
    <source>
        <dbReference type="Pfam" id="PF17900"/>
    </source>
</evidence>
<proteinExistence type="inferred from homology"/>
<evidence type="ECO:0000256" key="1">
    <source>
        <dbReference type="ARBA" id="ARBA00000098"/>
    </source>
</evidence>
<dbReference type="EMBL" id="AMRI01000015">
    <property type="protein sequence ID" value="EKE72186.1"/>
    <property type="molecule type" value="Genomic_DNA"/>
</dbReference>
<evidence type="ECO:0000256" key="6">
    <source>
        <dbReference type="ARBA" id="ARBA00022438"/>
    </source>
</evidence>
<dbReference type="InterPro" id="IPR024601">
    <property type="entry name" value="Peptidase_M1_pepN_C"/>
</dbReference>
<protein>
    <recommendedName>
        <fullName evidence="5 13">Aminopeptidase N</fullName>
        <ecNumber evidence="4 13">3.4.11.2</ecNumber>
    </recommendedName>
</protein>
<evidence type="ECO:0000256" key="4">
    <source>
        <dbReference type="ARBA" id="ARBA00012564"/>
    </source>
</evidence>
<dbReference type="InterPro" id="IPR038438">
    <property type="entry name" value="PepN_Ig-like_sf"/>
</dbReference>
<keyword evidence="6 18" id="KW-0031">Aminopeptidase</keyword>
<keyword evidence="9" id="KW-0378">Hydrolase</keyword>
<comment type="caution">
    <text evidence="18">The sequence shown here is derived from an EMBL/GenBank/DDBJ whole genome shotgun (WGS) entry which is preliminary data.</text>
</comment>
<comment type="similarity">
    <text evidence="3">Belongs to the peptidase M1 family.</text>
</comment>
<dbReference type="PANTHER" id="PTHR46322:SF1">
    <property type="entry name" value="PUROMYCIN-SENSITIVE AMINOPEPTIDASE"/>
    <property type="match status" value="1"/>
</dbReference>
<dbReference type="InterPro" id="IPR035414">
    <property type="entry name" value="Peptidase_M1_pepN_Ig-like"/>
</dbReference>
<evidence type="ECO:0000259" key="14">
    <source>
        <dbReference type="Pfam" id="PF01433"/>
    </source>
</evidence>
<evidence type="ECO:0000256" key="13">
    <source>
        <dbReference type="NCBIfam" id="TIGR02414"/>
    </source>
</evidence>
<organism evidence="18 19">
    <name type="scientific">Gallaecimonas xiamenensis 3-C-1</name>
    <dbReference type="NCBI Taxonomy" id="745411"/>
    <lineage>
        <taxon>Bacteria</taxon>
        <taxon>Pseudomonadati</taxon>
        <taxon>Pseudomonadota</taxon>
        <taxon>Gammaproteobacteria</taxon>
        <taxon>Enterobacterales</taxon>
        <taxon>Gallaecimonadaceae</taxon>
        <taxon>Gallaecimonas</taxon>
    </lineage>
</organism>
<dbReference type="SUPFAM" id="SSF55486">
    <property type="entry name" value="Metalloproteases ('zincins'), catalytic domain"/>
    <property type="match status" value="1"/>
</dbReference>
<evidence type="ECO:0000256" key="7">
    <source>
        <dbReference type="ARBA" id="ARBA00022670"/>
    </source>
</evidence>
<dbReference type="InterPro" id="IPR027268">
    <property type="entry name" value="Peptidase_M4/M1_CTD_sf"/>
</dbReference>
<evidence type="ECO:0000256" key="9">
    <source>
        <dbReference type="ARBA" id="ARBA00022801"/>
    </source>
</evidence>
<sequence>MAKKPVKRLSDYRAPAFTVETLDLCFELHDTQTKVTATSTLKRAGQDTLLRLDGEHLELVSLTLDGKAVDPRFEDGQLLVDISADSAVLEVVTLINPEANTALEGLYKSGGAFCTQCEAEGFRRITYFQDRPDVLAVYTTKVIAEQAAFPQLLSNGNLVESGALADGRHFATWHDPHPKPCYLFALVAGDFDLLEDSFTTQSGREVLLQIFVDKGRRLQARHAMDALKGAMTWDEQNYGLEYDLDRYMIVAVDFFNMGAMENKGLNLFNAKYVLADDDTATDQDYDNIAAIIAHEYFHNWTGNRVTCRDWFQLSLKEGLTVFRDQQFSSDWAGSSATRIKEAQVIRSIQFAEDAGPMSHPIRPQAVAEMNNFYTVTVYNKGAEVIRMLHGLLGKAGFRAGMDLYFKRHDGQAVTCDDFVDAMADANQVDLSAFKGWYSQSGTPVVAVKEVWEQGHYGLKLSQHTPATADQKAKGPLPLPFAIELIGHGRQVLQLDGAEQIFALGQFDEKPVLAPLCGFSAPVKLVFEQSDEELAALMTSASDGFVRVDAAERLLQRLVEAWLKGEEHQALYLWLEALHNIASQPLTDAFLESELFKVPGLSAMQGWFDTIDLDGLVAARQRLRSRVQDQLFAVVHGRYQMVKDVREKGARALANSLLSLLAEPLAKAVEDRYHSARNMTERQGALTAAVAGELKEAEGLLKDFAERFEDNPQVLDKWLMLQGQRDGALKRMPALTEQGAFNWANPNRTRALFGTFIAHNPECHSPAGYRWLEAVLPKLDAINPQATARMVGPLLQWRRFDAKRQAALGKLFEGLKANPALSADLGELLDKALAG</sequence>
<dbReference type="CDD" id="cd09600">
    <property type="entry name" value="M1_APN"/>
    <property type="match status" value="1"/>
</dbReference>
<evidence type="ECO:0000256" key="10">
    <source>
        <dbReference type="ARBA" id="ARBA00022833"/>
    </source>
</evidence>
<dbReference type="Gene3D" id="2.60.40.1730">
    <property type="entry name" value="tricorn interacting facor f3 domain"/>
    <property type="match status" value="1"/>
</dbReference>
<gene>
    <name evidence="18" type="primary">pepN</name>
    <name evidence="18" type="ORF">B3C1_11459</name>
</gene>
<evidence type="ECO:0000256" key="11">
    <source>
        <dbReference type="ARBA" id="ARBA00023049"/>
    </source>
</evidence>
<evidence type="ECO:0000313" key="19">
    <source>
        <dbReference type="Proteomes" id="UP000006755"/>
    </source>
</evidence>
<keyword evidence="8" id="KW-0479">Metal-binding</keyword>